<comment type="caution">
    <text evidence="11">The sequence shown here is derived from an EMBL/GenBank/DDBJ whole genome shotgun (WGS) entry which is preliminary data.</text>
</comment>
<evidence type="ECO:0000256" key="6">
    <source>
        <dbReference type="ARBA" id="ARBA00023125"/>
    </source>
</evidence>
<dbReference type="Pfam" id="PF07496">
    <property type="entry name" value="zf-CW"/>
    <property type="match status" value="1"/>
</dbReference>
<keyword evidence="3" id="KW-0863">Zinc-finger</keyword>
<evidence type="ECO:0000313" key="12">
    <source>
        <dbReference type="Proteomes" id="UP001318860"/>
    </source>
</evidence>
<dbReference type="InterPro" id="IPR001739">
    <property type="entry name" value="Methyl_CpG_DNA-bd"/>
</dbReference>
<evidence type="ECO:0000259" key="9">
    <source>
        <dbReference type="PROSITE" id="PS50982"/>
    </source>
</evidence>
<keyword evidence="12" id="KW-1185">Reference proteome</keyword>
<proteinExistence type="predicted"/>
<evidence type="ECO:0000313" key="11">
    <source>
        <dbReference type="EMBL" id="KAK6151626.1"/>
    </source>
</evidence>
<feature type="domain" description="MBD" evidence="9">
    <location>
        <begin position="78"/>
        <end position="150"/>
    </location>
</feature>
<organism evidence="11 12">
    <name type="scientific">Rehmannia glutinosa</name>
    <name type="common">Chinese foxglove</name>
    <dbReference type="NCBI Taxonomy" id="99300"/>
    <lineage>
        <taxon>Eukaryota</taxon>
        <taxon>Viridiplantae</taxon>
        <taxon>Streptophyta</taxon>
        <taxon>Embryophyta</taxon>
        <taxon>Tracheophyta</taxon>
        <taxon>Spermatophyta</taxon>
        <taxon>Magnoliopsida</taxon>
        <taxon>eudicotyledons</taxon>
        <taxon>Gunneridae</taxon>
        <taxon>Pentapetalae</taxon>
        <taxon>asterids</taxon>
        <taxon>lamiids</taxon>
        <taxon>Lamiales</taxon>
        <taxon>Orobanchaceae</taxon>
        <taxon>Rehmannieae</taxon>
        <taxon>Rehmannia</taxon>
    </lineage>
</organism>
<dbReference type="SMART" id="SM00391">
    <property type="entry name" value="MBD"/>
    <property type="match status" value="1"/>
</dbReference>
<keyword evidence="2" id="KW-0479">Metal-binding</keyword>
<dbReference type="PROSITE" id="PS50982">
    <property type="entry name" value="MBD"/>
    <property type="match status" value="1"/>
</dbReference>
<evidence type="ECO:0000256" key="1">
    <source>
        <dbReference type="ARBA" id="ARBA00004123"/>
    </source>
</evidence>
<evidence type="ECO:0000256" key="7">
    <source>
        <dbReference type="ARBA" id="ARBA00023163"/>
    </source>
</evidence>
<dbReference type="PANTHER" id="PTHR12396:SF0">
    <property type="entry name" value="METHYL-CPG BINDING DOMAIN PROTEIN-LIKE, ISOFORM C"/>
    <property type="match status" value="1"/>
</dbReference>
<dbReference type="Gene3D" id="3.30.890.10">
    <property type="entry name" value="Methyl-cpg-binding Protein 2, Chain A"/>
    <property type="match status" value="1"/>
</dbReference>
<evidence type="ECO:0000256" key="2">
    <source>
        <dbReference type="ARBA" id="ARBA00022723"/>
    </source>
</evidence>
<dbReference type="InterPro" id="IPR011124">
    <property type="entry name" value="Znf_CW"/>
</dbReference>
<accession>A0ABR0WWF9</accession>
<name>A0ABR0WWF9_REHGL</name>
<dbReference type="PANTHER" id="PTHR12396">
    <property type="entry name" value="METHYL-CPG BINDING PROTEIN, MBD"/>
    <property type="match status" value="1"/>
</dbReference>
<dbReference type="SUPFAM" id="SSF54171">
    <property type="entry name" value="DNA-binding domain"/>
    <property type="match status" value="1"/>
</dbReference>
<evidence type="ECO:0000256" key="4">
    <source>
        <dbReference type="ARBA" id="ARBA00022833"/>
    </source>
</evidence>
<keyword evidence="7" id="KW-0804">Transcription</keyword>
<dbReference type="Pfam" id="PF01429">
    <property type="entry name" value="MBD"/>
    <property type="match status" value="1"/>
</dbReference>
<keyword evidence="4" id="KW-0862">Zinc</keyword>
<dbReference type="CDD" id="cd01396">
    <property type="entry name" value="MeCP2_MBD"/>
    <property type="match status" value="1"/>
</dbReference>
<feature type="domain" description="CW-type" evidence="10">
    <location>
        <begin position="7"/>
        <end position="72"/>
    </location>
</feature>
<dbReference type="InterPro" id="IPR016177">
    <property type="entry name" value="DNA-bd_dom_sf"/>
</dbReference>
<sequence length="178" mass="20613">MEQEQVMAAKKVWDSVKHYAVRCAKCSKWRLIPSKEKYEEIRAMIGERLFVCETAKEWRPDISCDDEADIKQDDSFCWAMDRPRIPQTPPGWQRILRIRAEGGTKFADVYYVAPSKKRFRSMVEISKYIDEHREYHGVSMSQFSFQAPVPLDENYVAKRQTRSATHDVTGTALTAAGV</sequence>
<evidence type="ECO:0000256" key="3">
    <source>
        <dbReference type="ARBA" id="ARBA00022771"/>
    </source>
</evidence>
<evidence type="ECO:0000256" key="8">
    <source>
        <dbReference type="ARBA" id="ARBA00023242"/>
    </source>
</evidence>
<dbReference type="EMBL" id="JABTTQ020000007">
    <property type="protein sequence ID" value="KAK6151626.1"/>
    <property type="molecule type" value="Genomic_DNA"/>
</dbReference>
<dbReference type="PROSITE" id="PS51050">
    <property type="entry name" value="ZF_CW"/>
    <property type="match status" value="1"/>
</dbReference>
<reference evidence="11 12" key="1">
    <citation type="journal article" date="2021" name="Comput. Struct. Biotechnol. J.">
        <title>De novo genome assembly of the potent medicinal plant Rehmannia glutinosa using nanopore technology.</title>
        <authorList>
            <person name="Ma L."/>
            <person name="Dong C."/>
            <person name="Song C."/>
            <person name="Wang X."/>
            <person name="Zheng X."/>
            <person name="Niu Y."/>
            <person name="Chen S."/>
            <person name="Feng W."/>
        </authorList>
    </citation>
    <scope>NUCLEOTIDE SEQUENCE [LARGE SCALE GENOMIC DNA]</scope>
    <source>
        <strain evidence="11">DH-2019</strain>
    </source>
</reference>
<gene>
    <name evidence="11" type="ORF">DH2020_014261</name>
</gene>
<evidence type="ECO:0000259" key="10">
    <source>
        <dbReference type="PROSITE" id="PS51050"/>
    </source>
</evidence>
<dbReference type="Proteomes" id="UP001318860">
    <property type="component" value="Unassembled WGS sequence"/>
</dbReference>
<keyword evidence="5" id="KW-0805">Transcription regulation</keyword>
<keyword evidence="6" id="KW-0238">DNA-binding</keyword>
<protein>
    <submittedName>
        <fullName evidence="11">Uncharacterized protein</fullName>
    </submittedName>
</protein>
<comment type="subcellular location">
    <subcellularLocation>
        <location evidence="1">Nucleus</location>
    </subcellularLocation>
</comment>
<evidence type="ECO:0000256" key="5">
    <source>
        <dbReference type="ARBA" id="ARBA00023015"/>
    </source>
</evidence>
<keyword evidence="8" id="KW-0539">Nucleus</keyword>